<evidence type="ECO:0000313" key="2">
    <source>
        <dbReference type="Proteomes" id="UP001528411"/>
    </source>
</evidence>
<dbReference type="RefSeq" id="WP_272179887.1">
    <property type="nucleotide sequence ID" value="NZ_JAQOMS010000002.1"/>
</dbReference>
<evidence type="ECO:0008006" key="3">
    <source>
        <dbReference type="Google" id="ProtNLM"/>
    </source>
</evidence>
<comment type="caution">
    <text evidence="1">The sequence shown here is derived from an EMBL/GenBank/DDBJ whole genome shotgun (WGS) entry which is preliminary data.</text>
</comment>
<accession>A0ABT5F9K7</accession>
<sequence>MRIVRKIKAFKFYNVGIITIRSLLFLFCIGFGKVNAEPLTIVTELSPPYQTLEQNHIGGYATEQVRAFMLKANLSYEIEMYPGLARSAKL</sequence>
<protein>
    <recommendedName>
        <fullName evidence="3">Solute-binding protein family 3/N-terminal domain-containing protein</fullName>
    </recommendedName>
</protein>
<name>A0ABT5F9K7_9GAMM</name>
<organism evidence="1 2">
    <name type="scientific">Psychrosphaera algicola</name>
    <dbReference type="NCBI Taxonomy" id="3023714"/>
    <lineage>
        <taxon>Bacteria</taxon>
        <taxon>Pseudomonadati</taxon>
        <taxon>Pseudomonadota</taxon>
        <taxon>Gammaproteobacteria</taxon>
        <taxon>Alteromonadales</taxon>
        <taxon>Pseudoalteromonadaceae</taxon>
        <taxon>Psychrosphaera</taxon>
    </lineage>
</organism>
<keyword evidence="2" id="KW-1185">Reference proteome</keyword>
<dbReference type="EMBL" id="JAQOMS010000002">
    <property type="protein sequence ID" value="MDC2888211.1"/>
    <property type="molecule type" value="Genomic_DNA"/>
</dbReference>
<gene>
    <name evidence="1" type="ORF">PN838_04600</name>
</gene>
<evidence type="ECO:0000313" key="1">
    <source>
        <dbReference type="EMBL" id="MDC2888211.1"/>
    </source>
</evidence>
<reference evidence="1 2" key="1">
    <citation type="submission" date="2023-01" db="EMBL/GenBank/DDBJ databases">
        <title>Psychrosphaera sp. nov., isolated from marine algae.</title>
        <authorList>
            <person name="Bayburt H."/>
            <person name="Choi B.J."/>
            <person name="Kim J.M."/>
            <person name="Choi D.G."/>
            <person name="Jeon C.O."/>
        </authorList>
    </citation>
    <scope>NUCLEOTIDE SEQUENCE [LARGE SCALE GENOMIC DNA]</scope>
    <source>
        <strain evidence="1 2">G1-22</strain>
    </source>
</reference>
<dbReference type="Proteomes" id="UP001528411">
    <property type="component" value="Unassembled WGS sequence"/>
</dbReference>
<proteinExistence type="predicted"/>